<name>A0A0D2P8Y7_HYPSF</name>
<organism evidence="2 3">
    <name type="scientific">Hypholoma sublateritium (strain FD-334 SS-4)</name>
    <dbReference type="NCBI Taxonomy" id="945553"/>
    <lineage>
        <taxon>Eukaryota</taxon>
        <taxon>Fungi</taxon>
        <taxon>Dikarya</taxon>
        <taxon>Basidiomycota</taxon>
        <taxon>Agaricomycotina</taxon>
        <taxon>Agaricomycetes</taxon>
        <taxon>Agaricomycetidae</taxon>
        <taxon>Agaricales</taxon>
        <taxon>Agaricineae</taxon>
        <taxon>Strophariaceae</taxon>
        <taxon>Hypholoma</taxon>
    </lineage>
</organism>
<keyword evidence="3" id="KW-1185">Reference proteome</keyword>
<evidence type="ECO:0000313" key="3">
    <source>
        <dbReference type="Proteomes" id="UP000054270"/>
    </source>
</evidence>
<dbReference type="Proteomes" id="UP000054270">
    <property type="component" value="Unassembled WGS sequence"/>
</dbReference>
<sequence length="80" mass="8817">ALMRGGILWRLALEHASFQCVLAGPTSVATLQRICWSLADGSQNMWIDDVLDAHEAEAISGVYCVYTGQGTQTSFKSWWP</sequence>
<protein>
    <submittedName>
        <fullName evidence="2">Uncharacterized protein</fullName>
    </submittedName>
</protein>
<dbReference type="OrthoDB" id="3268696at2759"/>
<dbReference type="AlphaFoldDB" id="A0A0D2P8Y7"/>
<accession>A0A0D2P8Y7</accession>
<feature type="chain" id="PRO_5002249214" evidence="1">
    <location>
        <begin position="24"/>
        <end position="80"/>
    </location>
</feature>
<proteinExistence type="predicted"/>
<dbReference type="EMBL" id="KN817524">
    <property type="protein sequence ID" value="KJA27424.1"/>
    <property type="molecule type" value="Genomic_DNA"/>
</dbReference>
<feature type="non-terminal residue" evidence="2">
    <location>
        <position position="80"/>
    </location>
</feature>
<feature type="signal peptide" evidence="1">
    <location>
        <begin position="1"/>
        <end position="23"/>
    </location>
</feature>
<evidence type="ECO:0000256" key="1">
    <source>
        <dbReference type="SAM" id="SignalP"/>
    </source>
</evidence>
<feature type="non-terminal residue" evidence="2">
    <location>
        <position position="1"/>
    </location>
</feature>
<gene>
    <name evidence="2" type="ORF">HYPSUDRAFT_104238</name>
</gene>
<evidence type="ECO:0000313" key="2">
    <source>
        <dbReference type="EMBL" id="KJA27424.1"/>
    </source>
</evidence>
<keyword evidence="1" id="KW-0732">Signal</keyword>
<reference evidence="3" key="1">
    <citation type="submission" date="2014-04" db="EMBL/GenBank/DDBJ databases">
        <title>Evolutionary Origins and Diversification of the Mycorrhizal Mutualists.</title>
        <authorList>
            <consortium name="DOE Joint Genome Institute"/>
            <consortium name="Mycorrhizal Genomics Consortium"/>
            <person name="Kohler A."/>
            <person name="Kuo A."/>
            <person name="Nagy L.G."/>
            <person name="Floudas D."/>
            <person name="Copeland A."/>
            <person name="Barry K.W."/>
            <person name="Cichocki N."/>
            <person name="Veneault-Fourrey C."/>
            <person name="LaButti K."/>
            <person name="Lindquist E.A."/>
            <person name="Lipzen A."/>
            <person name="Lundell T."/>
            <person name="Morin E."/>
            <person name="Murat C."/>
            <person name="Riley R."/>
            <person name="Ohm R."/>
            <person name="Sun H."/>
            <person name="Tunlid A."/>
            <person name="Henrissat B."/>
            <person name="Grigoriev I.V."/>
            <person name="Hibbett D.S."/>
            <person name="Martin F."/>
        </authorList>
    </citation>
    <scope>NUCLEOTIDE SEQUENCE [LARGE SCALE GENOMIC DNA]</scope>
    <source>
        <strain evidence="3">FD-334 SS-4</strain>
    </source>
</reference>